<keyword evidence="5 8" id="KW-1133">Transmembrane helix</keyword>
<dbReference type="EMBL" id="BRYB01000627">
    <property type="protein sequence ID" value="GMI34256.1"/>
    <property type="molecule type" value="Genomic_DNA"/>
</dbReference>
<evidence type="ECO:0000256" key="4">
    <source>
        <dbReference type="ARBA" id="ARBA00022927"/>
    </source>
</evidence>
<keyword evidence="6" id="KW-0333">Golgi apparatus</keyword>
<dbReference type="PANTHER" id="PTHR21230">
    <property type="entry name" value="VESICLE TRANSPORT V-SNARE PROTEIN VTI1-RELATED"/>
    <property type="match status" value="1"/>
</dbReference>
<evidence type="ECO:0000313" key="9">
    <source>
        <dbReference type="EMBL" id="GMI34256.1"/>
    </source>
</evidence>
<dbReference type="PANTHER" id="PTHR21230:SF1">
    <property type="entry name" value="GOLGI SNAP RECEPTOR COMPLEX MEMBER 2"/>
    <property type="match status" value="1"/>
</dbReference>
<name>A0ABQ6MWJ3_9STRA</name>
<keyword evidence="4" id="KW-0653">Protein transport</keyword>
<keyword evidence="10" id="KW-1185">Reference proteome</keyword>
<evidence type="ECO:0000256" key="8">
    <source>
        <dbReference type="SAM" id="Phobius"/>
    </source>
</evidence>
<evidence type="ECO:0000313" key="10">
    <source>
        <dbReference type="Proteomes" id="UP001165060"/>
    </source>
</evidence>
<dbReference type="InterPro" id="IPR027027">
    <property type="entry name" value="GOSR2/Membrin/Bos1"/>
</dbReference>
<gene>
    <name evidence="9" type="ORF">TeGR_g7997</name>
</gene>
<dbReference type="Proteomes" id="UP001165060">
    <property type="component" value="Unassembled WGS sequence"/>
</dbReference>
<evidence type="ECO:0000256" key="3">
    <source>
        <dbReference type="ARBA" id="ARBA00022692"/>
    </source>
</evidence>
<feature type="transmembrane region" description="Helical" evidence="8">
    <location>
        <begin position="188"/>
        <end position="205"/>
    </location>
</feature>
<dbReference type="PIRSF" id="PIRSF028865">
    <property type="entry name" value="Membrin-2"/>
    <property type="match status" value="1"/>
</dbReference>
<evidence type="ECO:0000256" key="7">
    <source>
        <dbReference type="ARBA" id="ARBA00023136"/>
    </source>
</evidence>
<keyword evidence="3 8" id="KW-0812">Transmembrane</keyword>
<keyword evidence="7 8" id="KW-0472">Membrane</keyword>
<evidence type="ECO:0000256" key="1">
    <source>
        <dbReference type="ARBA" id="ARBA00004409"/>
    </source>
</evidence>
<evidence type="ECO:0000256" key="5">
    <source>
        <dbReference type="ARBA" id="ARBA00022989"/>
    </source>
</evidence>
<comment type="caution">
    <text evidence="9">The sequence shown here is derived from an EMBL/GenBank/DDBJ whole genome shotgun (WGS) entry which is preliminary data.</text>
</comment>
<reference evidence="9 10" key="1">
    <citation type="journal article" date="2023" name="Commun. Biol.">
        <title>Genome analysis of Parmales, the sister group of diatoms, reveals the evolutionary specialization of diatoms from phago-mixotrophs to photoautotrophs.</title>
        <authorList>
            <person name="Ban H."/>
            <person name="Sato S."/>
            <person name="Yoshikawa S."/>
            <person name="Yamada K."/>
            <person name="Nakamura Y."/>
            <person name="Ichinomiya M."/>
            <person name="Sato N."/>
            <person name="Blanc-Mathieu R."/>
            <person name="Endo H."/>
            <person name="Kuwata A."/>
            <person name="Ogata H."/>
        </authorList>
    </citation>
    <scope>NUCLEOTIDE SEQUENCE [LARGE SCALE GENOMIC DNA]</scope>
</reference>
<keyword evidence="2" id="KW-0813">Transport</keyword>
<sequence>MSCSELFPKARKLSYDARSQLRSLELSPPSPSPLFCTLDELDTSLRILSSLVNTEPPQQRQVWGRKIAELAMEAGAMRGQAGRVRDAAGRQARYEHDRGELLGTAELRSGGGDRGDTQNLVDEGEALRSSQGMVAGMLQQGSATLSDLVSQRDRMKGVRRMMLDMATTLGVSNTTLRVIERRENQDRMLVFAGCTIVTALIWFLYR</sequence>
<protein>
    <submittedName>
        <fullName evidence="9">Uncharacterized protein</fullName>
    </submittedName>
</protein>
<dbReference type="Pfam" id="PF12352">
    <property type="entry name" value="V-SNARE_C"/>
    <property type="match status" value="1"/>
</dbReference>
<proteinExistence type="predicted"/>
<dbReference type="SUPFAM" id="SSF58038">
    <property type="entry name" value="SNARE fusion complex"/>
    <property type="match status" value="1"/>
</dbReference>
<evidence type="ECO:0000256" key="6">
    <source>
        <dbReference type="ARBA" id="ARBA00023034"/>
    </source>
</evidence>
<accession>A0ABQ6MWJ3</accession>
<dbReference type="CDD" id="cd15863">
    <property type="entry name" value="SNARE_GS27"/>
    <property type="match status" value="1"/>
</dbReference>
<evidence type="ECO:0000256" key="2">
    <source>
        <dbReference type="ARBA" id="ARBA00022448"/>
    </source>
</evidence>
<comment type="subcellular location">
    <subcellularLocation>
        <location evidence="1">Golgi apparatus membrane</location>
        <topology evidence="1">Single-pass type IV membrane protein</topology>
    </subcellularLocation>
</comment>
<organism evidence="9 10">
    <name type="scientific">Tetraparma gracilis</name>
    <dbReference type="NCBI Taxonomy" id="2962635"/>
    <lineage>
        <taxon>Eukaryota</taxon>
        <taxon>Sar</taxon>
        <taxon>Stramenopiles</taxon>
        <taxon>Ochrophyta</taxon>
        <taxon>Bolidophyceae</taxon>
        <taxon>Parmales</taxon>
        <taxon>Triparmaceae</taxon>
        <taxon>Tetraparma</taxon>
    </lineage>
</organism>
<dbReference type="Gene3D" id="1.20.5.110">
    <property type="match status" value="1"/>
</dbReference>